<protein>
    <submittedName>
        <fullName evidence="2">Uncharacterized protein</fullName>
    </submittedName>
</protein>
<gene>
    <name evidence="2" type="ORF">GGX14DRAFT_567775</name>
</gene>
<evidence type="ECO:0000256" key="1">
    <source>
        <dbReference type="SAM" id="MobiDB-lite"/>
    </source>
</evidence>
<reference evidence="2" key="1">
    <citation type="submission" date="2023-03" db="EMBL/GenBank/DDBJ databases">
        <title>Massive genome expansion in bonnet fungi (Mycena s.s.) driven by repeated elements and novel gene families across ecological guilds.</title>
        <authorList>
            <consortium name="Lawrence Berkeley National Laboratory"/>
            <person name="Harder C.B."/>
            <person name="Miyauchi S."/>
            <person name="Viragh M."/>
            <person name="Kuo A."/>
            <person name="Thoen E."/>
            <person name="Andreopoulos B."/>
            <person name="Lu D."/>
            <person name="Skrede I."/>
            <person name="Drula E."/>
            <person name="Henrissat B."/>
            <person name="Morin E."/>
            <person name="Kohler A."/>
            <person name="Barry K."/>
            <person name="LaButti K."/>
            <person name="Morin E."/>
            <person name="Salamov A."/>
            <person name="Lipzen A."/>
            <person name="Mereny Z."/>
            <person name="Hegedus B."/>
            <person name="Baldrian P."/>
            <person name="Stursova M."/>
            <person name="Weitz H."/>
            <person name="Taylor A."/>
            <person name="Grigoriev I.V."/>
            <person name="Nagy L.G."/>
            <person name="Martin F."/>
            <person name="Kauserud H."/>
        </authorList>
    </citation>
    <scope>NUCLEOTIDE SEQUENCE</scope>
    <source>
        <strain evidence="2">9144</strain>
    </source>
</reference>
<evidence type="ECO:0000313" key="3">
    <source>
        <dbReference type="Proteomes" id="UP001219525"/>
    </source>
</evidence>
<proteinExistence type="predicted"/>
<name>A0AAD6VAE8_9AGAR</name>
<feature type="region of interest" description="Disordered" evidence="1">
    <location>
        <begin position="97"/>
        <end position="116"/>
    </location>
</feature>
<accession>A0AAD6VAE8</accession>
<comment type="caution">
    <text evidence="2">The sequence shown here is derived from an EMBL/GenBank/DDBJ whole genome shotgun (WGS) entry which is preliminary data.</text>
</comment>
<keyword evidence="3" id="KW-1185">Reference proteome</keyword>
<dbReference type="Proteomes" id="UP001219525">
    <property type="component" value="Unassembled WGS sequence"/>
</dbReference>
<feature type="compositionally biased region" description="Basic residues" evidence="1">
    <location>
        <begin position="101"/>
        <end position="113"/>
    </location>
</feature>
<dbReference type="EMBL" id="JARJCW010000037">
    <property type="protein sequence ID" value="KAJ7207219.1"/>
    <property type="molecule type" value="Genomic_DNA"/>
</dbReference>
<evidence type="ECO:0000313" key="2">
    <source>
        <dbReference type="EMBL" id="KAJ7207219.1"/>
    </source>
</evidence>
<organism evidence="2 3">
    <name type="scientific">Mycena pura</name>
    <dbReference type="NCBI Taxonomy" id="153505"/>
    <lineage>
        <taxon>Eukaryota</taxon>
        <taxon>Fungi</taxon>
        <taxon>Dikarya</taxon>
        <taxon>Basidiomycota</taxon>
        <taxon>Agaricomycotina</taxon>
        <taxon>Agaricomycetes</taxon>
        <taxon>Agaricomycetidae</taxon>
        <taxon>Agaricales</taxon>
        <taxon>Marasmiineae</taxon>
        <taxon>Mycenaceae</taxon>
        <taxon>Mycena</taxon>
    </lineage>
</organism>
<dbReference type="AlphaFoldDB" id="A0AAD6VAE8"/>
<sequence>MPQPLFQVAAALCHTAICTPPASAHSALCMPPPPSACHHRRCPLRVIAARRLCGRGAVCGRFFRSPPPSATPPSAAPRLCALCPMHATAALCMSPPPVPSARHRRPPRPHRFHGGPSARGSIAAAAVLYPRALCTPSLSLGMFPRSTRAAPSNGVRTLRARARACWKISQKRQNVLSLDWRRQGLLLFGYTSMGFT</sequence>